<evidence type="ECO:0000313" key="4">
    <source>
        <dbReference type="Proteomes" id="UP001597510"/>
    </source>
</evidence>
<protein>
    <submittedName>
        <fullName evidence="3">Nuclear transport factor 2 family protein</fullName>
    </submittedName>
</protein>
<keyword evidence="1" id="KW-0732">Signal</keyword>
<feature type="signal peptide" evidence="1">
    <location>
        <begin position="1"/>
        <end position="25"/>
    </location>
</feature>
<proteinExistence type="predicted"/>
<evidence type="ECO:0000313" key="3">
    <source>
        <dbReference type="EMBL" id="MFD2522209.1"/>
    </source>
</evidence>
<feature type="domain" description="DUF4440" evidence="2">
    <location>
        <begin position="42"/>
        <end position="152"/>
    </location>
</feature>
<dbReference type="SUPFAM" id="SSF54427">
    <property type="entry name" value="NTF2-like"/>
    <property type="match status" value="2"/>
</dbReference>
<gene>
    <name evidence="3" type="ORF">ACFSR2_15015</name>
</gene>
<dbReference type="InterPro" id="IPR027843">
    <property type="entry name" value="DUF4440"/>
</dbReference>
<dbReference type="RefSeq" id="WP_340240442.1">
    <property type="nucleotide sequence ID" value="NZ_JBBEWC010000021.1"/>
</dbReference>
<dbReference type="Proteomes" id="UP001597510">
    <property type="component" value="Unassembled WGS sequence"/>
</dbReference>
<feature type="domain" description="DUF4440" evidence="2">
    <location>
        <begin position="178"/>
        <end position="288"/>
    </location>
</feature>
<feature type="chain" id="PRO_5046165828" evidence="1">
    <location>
        <begin position="26"/>
        <end position="296"/>
    </location>
</feature>
<dbReference type="Gene3D" id="3.10.450.50">
    <property type="match status" value="2"/>
</dbReference>
<dbReference type="InterPro" id="IPR032710">
    <property type="entry name" value="NTF2-like_dom_sf"/>
</dbReference>
<name>A0ABW5J854_9BACT</name>
<accession>A0ABW5J854</accession>
<comment type="caution">
    <text evidence="3">The sequence shown here is derived from an EMBL/GenBank/DDBJ whole genome shotgun (WGS) entry which is preliminary data.</text>
</comment>
<dbReference type="Pfam" id="PF14534">
    <property type="entry name" value="DUF4440"/>
    <property type="match status" value="2"/>
</dbReference>
<evidence type="ECO:0000259" key="2">
    <source>
        <dbReference type="Pfam" id="PF14534"/>
    </source>
</evidence>
<evidence type="ECO:0000256" key="1">
    <source>
        <dbReference type="SAM" id="SignalP"/>
    </source>
</evidence>
<organism evidence="3 4">
    <name type="scientific">Emticicia soli</name>
    <dbReference type="NCBI Taxonomy" id="2027878"/>
    <lineage>
        <taxon>Bacteria</taxon>
        <taxon>Pseudomonadati</taxon>
        <taxon>Bacteroidota</taxon>
        <taxon>Cytophagia</taxon>
        <taxon>Cytophagales</taxon>
        <taxon>Leadbetterellaceae</taxon>
        <taxon>Emticicia</taxon>
    </lineage>
</organism>
<dbReference type="EMBL" id="JBHULC010000014">
    <property type="protein sequence ID" value="MFD2522209.1"/>
    <property type="molecule type" value="Genomic_DNA"/>
</dbReference>
<keyword evidence="4" id="KW-1185">Reference proteome</keyword>
<sequence>MKKQSILLAAFCLMYLVLPLAKLQAQVNPSNQAIFNELARKDSLLFKAVYDCEVNKIDNILGKDFMFYHDNGLFGSTTSQTFTDFKTGLQKNFCDKGIKLKRQLVKGSLQVIVVNGEKATQTGVQRFYMEEKLVEESKFSRVWQKQKGDWKMTQELDYLVNTKFASRSSGDALYNEIAHMDSVLFNAFNTQDGETIKKVFDESLEFYHDKGGLTNYTQNIAATKNLFAANNGLTRRLVEGSMEVYPVKDYGAIQVGTHTFCHKENGRDDCGTFKFLHIWQKKNGVWKVTRVASYDH</sequence>
<reference evidence="4" key="1">
    <citation type="journal article" date="2019" name="Int. J. Syst. Evol. Microbiol.">
        <title>The Global Catalogue of Microorganisms (GCM) 10K type strain sequencing project: providing services to taxonomists for standard genome sequencing and annotation.</title>
        <authorList>
            <consortium name="The Broad Institute Genomics Platform"/>
            <consortium name="The Broad Institute Genome Sequencing Center for Infectious Disease"/>
            <person name="Wu L."/>
            <person name="Ma J."/>
        </authorList>
    </citation>
    <scope>NUCLEOTIDE SEQUENCE [LARGE SCALE GENOMIC DNA]</scope>
    <source>
        <strain evidence="4">KCTC 52344</strain>
    </source>
</reference>